<dbReference type="FunFam" id="3.30.200.20:FF:000180">
    <property type="entry name" value="serine/threonine-protein kinase STY46-like"/>
    <property type="match status" value="1"/>
</dbReference>
<dbReference type="CDD" id="cd13999">
    <property type="entry name" value="STKc_MAP3K-like"/>
    <property type="match status" value="1"/>
</dbReference>
<evidence type="ECO:0000256" key="6">
    <source>
        <dbReference type="ARBA" id="ARBA00022777"/>
    </source>
</evidence>
<gene>
    <name evidence="14" type="ORF">KFL_000720220</name>
</gene>
<evidence type="ECO:0000256" key="11">
    <source>
        <dbReference type="PROSITE-ProRule" id="PRU10141"/>
    </source>
</evidence>
<name>A0A1Y1HSR5_KLENI</name>
<dbReference type="GO" id="GO:0005737">
    <property type="term" value="C:cytoplasm"/>
    <property type="evidence" value="ECO:0007669"/>
    <property type="project" value="UniProtKB-ARBA"/>
</dbReference>
<evidence type="ECO:0000256" key="8">
    <source>
        <dbReference type="ARBA" id="ARBA00047899"/>
    </source>
</evidence>
<dbReference type="Gene3D" id="1.25.40.20">
    <property type="entry name" value="Ankyrin repeat-containing domain"/>
    <property type="match status" value="1"/>
</dbReference>
<evidence type="ECO:0000256" key="4">
    <source>
        <dbReference type="ARBA" id="ARBA00022737"/>
    </source>
</evidence>
<dbReference type="InterPro" id="IPR017441">
    <property type="entry name" value="Protein_kinase_ATP_BS"/>
</dbReference>
<evidence type="ECO:0000256" key="3">
    <source>
        <dbReference type="ARBA" id="ARBA00022679"/>
    </source>
</evidence>
<reference evidence="14 15" key="1">
    <citation type="journal article" date="2014" name="Nat. Commun.">
        <title>Klebsormidium flaccidum genome reveals primary factors for plant terrestrial adaptation.</title>
        <authorList>
            <person name="Hori K."/>
            <person name="Maruyama F."/>
            <person name="Fujisawa T."/>
            <person name="Togashi T."/>
            <person name="Yamamoto N."/>
            <person name="Seo M."/>
            <person name="Sato S."/>
            <person name="Yamada T."/>
            <person name="Mori H."/>
            <person name="Tajima N."/>
            <person name="Moriyama T."/>
            <person name="Ikeuchi M."/>
            <person name="Watanabe M."/>
            <person name="Wada H."/>
            <person name="Kobayashi K."/>
            <person name="Saito M."/>
            <person name="Masuda T."/>
            <person name="Sasaki-Sekimoto Y."/>
            <person name="Mashiguchi K."/>
            <person name="Awai K."/>
            <person name="Shimojima M."/>
            <person name="Masuda S."/>
            <person name="Iwai M."/>
            <person name="Nobusawa T."/>
            <person name="Narise T."/>
            <person name="Kondo S."/>
            <person name="Saito H."/>
            <person name="Sato R."/>
            <person name="Murakawa M."/>
            <person name="Ihara Y."/>
            <person name="Oshima-Yamada Y."/>
            <person name="Ohtaka K."/>
            <person name="Satoh M."/>
            <person name="Sonobe K."/>
            <person name="Ishii M."/>
            <person name="Ohtani R."/>
            <person name="Kanamori-Sato M."/>
            <person name="Honoki R."/>
            <person name="Miyazaki D."/>
            <person name="Mochizuki H."/>
            <person name="Umetsu J."/>
            <person name="Higashi K."/>
            <person name="Shibata D."/>
            <person name="Kamiya Y."/>
            <person name="Sato N."/>
            <person name="Nakamura Y."/>
            <person name="Tabata S."/>
            <person name="Ida S."/>
            <person name="Kurokawa K."/>
            <person name="Ohta H."/>
        </authorList>
    </citation>
    <scope>NUCLEOTIDE SEQUENCE [LARGE SCALE GENOMIC DNA]</scope>
    <source>
        <strain evidence="14 15">NIES-2285</strain>
    </source>
</reference>
<feature type="domain" description="Protein kinase" evidence="13">
    <location>
        <begin position="149"/>
        <end position="413"/>
    </location>
</feature>
<dbReference type="Gene3D" id="3.30.200.20">
    <property type="entry name" value="Phosphorylase Kinase, domain 1"/>
    <property type="match status" value="1"/>
</dbReference>
<dbReference type="PANTHER" id="PTHR44329:SF140">
    <property type="entry name" value="INACTIVE PROTEIN TYROSINE KINASE PTKL"/>
    <property type="match status" value="1"/>
</dbReference>
<dbReference type="SMART" id="SM00248">
    <property type="entry name" value="ANK"/>
    <property type="match status" value="2"/>
</dbReference>
<dbReference type="GO" id="GO:0007165">
    <property type="term" value="P:signal transduction"/>
    <property type="evidence" value="ECO:0000318"/>
    <property type="project" value="GO_Central"/>
</dbReference>
<proteinExistence type="inferred from homology"/>
<keyword evidence="6 14" id="KW-0418">Kinase</keyword>
<dbReference type="PANTHER" id="PTHR44329">
    <property type="entry name" value="SERINE/THREONINE-PROTEIN KINASE TNNI3K-RELATED"/>
    <property type="match status" value="1"/>
</dbReference>
<keyword evidence="3" id="KW-0808">Transferase</keyword>
<dbReference type="PROSITE" id="PS50088">
    <property type="entry name" value="ANK_REPEAT"/>
    <property type="match status" value="1"/>
</dbReference>
<keyword evidence="10" id="KW-0040">ANK repeat</keyword>
<dbReference type="InterPro" id="IPR002110">
    <property type="entry name" value="Ankyrin_rpt"/>
</dbReference>
<evidence type="ECO:0000313" key="14">
    <source>
        <dbReference type="EMBL" id="GAQ81153.1"/>
    </source>
</evidence>
<dbReference type="AlphaFoldDB" id="A0A1Y1HSR5"/>
<dbReference type="Gene3D" id="1.10.510.10">
    <property type="entry name" value="Transferase(Phosphotransferase) domain 1"/>
    <property type="match status" value="1"/>
</dbReference>
<evidence type="ECO:0000256" key="5">
    <source>
        <dbReference type="ARBA" id="ARBA00022741"/>
    </source>
</evidence>
<dbReference type="Pfam" id="PF12796">
    <property type="entry name" value="Ank_2"/>
    <property type="match status" value="1"/>
</dbReference>
<comment type="catalytic activity">
    <reaction evidence="8">
        <text>L-threonyl-[protein] + ATP = O-phospho-L-threonyl-[protein] + ADP + H(+)</text>
        <dbReference type="Rhea" id="RHEA:46608"/>
        <dbReference type="Rhea" id="RHEA-COMP:11060"/>
        <dbReference type="Rhea" id="RHEA-COMP:11605"/>
        <dbReference type="ChEBI" id="CHEBI:15378"/>
        <dbReference type="ChEBI" id="CHEBI:30013"/>
        <dbReference type="ChEBI" id="CHEBI:30616"/>
        <dbReference type="ChEBI" id="CHEBI:61977"/>
        <dbReference type="ChEBI" id="CHEBI:456216"/>
        <dbReference type="EC" id="2.7.11.1"/>
    </reaction>
</comment>
<dbReference type="PROSITE" id="PS50011">
    <property type="entry name" value="PROTEIN_KINASE_DOM"/>
    <property type="match status" value="1"/>
</dbReference>
<comment type="similarity">
    <text evidence="1">Belongs to the protein kinase superfamily. TKL Ser/Thr protein kinase family.</text>
</comment>
<dbReference type="SUPFAM" id="SSF48403">
    <property type="entry name" value="Ankyrin repeat"/>
    <property type="match status" value="1"/>
</dbReference>
<dbReference type="InterPro" id="IPR051681">
    <property type="entry name" value="Ser/Thr_Kinases-Pseudokinases"/>
</dbReference>
<dbReference type="Proteomes" id="UP000054558">
    <property type="component" value="Unassembled WGS sequence"/>
</dbReference>
<sequence>MQSANGTEVSVPAGAPNGLRKTGKVPSMLDLTTKLLFVSSKGDVEGVTELLDLGCDVNGADYDGRSALHLAASEGKTDVVKLLLERGADVNALDRWGSTPLSDATHFGFASTSKVLEAAGGTIMDSRREVTAQPSVVADWEVDPTEIDMKKSIPIGKGAFGEIRLAAWRGTKVAVKTILMSLSDDRQVAKEFLDEVALLPQLRHPNIVQFLGAVTQQKPFMLITEYLPRGDLHSIIQRRGALDPATATRFALDIARGMNYLHQRKPDPIVHRDLKPRNLLRNEAGRLKVADFGLSKLLKARHNQGMQDPYQMTGETGSYRYMAPEVFRHEQYDKTVDVFSFAMIVQEMFEGQPAWKFQLAEDVAQYLAIEGARPPFKSRNYPAGMKELIKDCWAGDPKNRPNFSKVIERLEVIEQQFPPVDYGLSDMRCQCSIL</sequence>
<dbReference type="EMBL" id="DF237021">
    <property type="protein sequence ID" value="GAQ81153.1"/>
    <property type="molecule type" value="Genomic_DNA"/>
</dbReference>
<dbReference type="FunFam" id="1.10.510.10:FF:000355">
    <property type="entry name" value="Integrin-linked protein kinase family"/>
    <property type="match status" value="1"/>
</dbReference>
<dbReference type="EC" id="2.7.11.1" evidence="2"/>
<feature type="binding site" evidence="11">
    <location>
        <position position="176"/>
    </location>
    <ligand>
        <name>ATP</name>
        <dbReference type="ChEBI" id="CHEBI:30616"/>
    </ligand>
</feature>
<evidence type="ECO:0000259" key="13">
    <source>
        <dbReference type="PROSITE" id="PS50011"/>
    </source>
</evidence>
<dbReference type="Pfam" id="PF07714">
    <property type="entry name" value="PK_Tyr_Ser-Thr"/>
    <property type="match status" value="1"/>
</dbReference>
<dbReference type="SUPFAM" id="SSF56112">
    <property type="entry name" value="Protein kinase-like (PK-like)"/>
    <property type="match status" value="1"/>
</dbReference>
<dbReference type="GO" id="GO:0005524">
    <property type="term" value="F:ATP binding"/>
    <property type="evidence" value="ECO:0007669"/>
    <property type="project" value="UniProtKB-UniRule"/>
</dbReference>
<dbReference type="PIRSF" id="PIRSF000654">
    <property type="entry name" value="Integrin-linked_kinase"/>
    <property type="match status" value="1"/>
</dbReference>
<dbReference type="GO" id="GO:0004674">
    <property type="term" value="F:protein serine/threonine kinase activity"/>
    <property type="evidence" value="ECO:0000318"/>
    <property type="project" value="GO_Central"/>
</dbReference>
<dbReference type="STRING" id="105231.A0A1Y1HSR5"/>
<evidence type="ECO:0000256" key="10">
    <source>
        <dbReference type="PROSITE-ProRule" id="PRU00023"/>
    </source>
</evidence>
<dbReference type="OrthoDB" id="4062651at2759"/>
<dbReference type="InterPro" id="IPR011009">
    <property type="entry name" value="Kinase-like_dom_sf"/>
</dbReference>
<feature type="repeat" description="ANK" evidence="10">
    <location>
        <begin position="63"/>
        <end position="95"/>
    </location>
</feature>
<dbReference type="OMA" id="ECFRHEP"/>
<protein>
    <recommendedName>
        <fullName evidence="2">non-specific serine/threonine protein kinase</fullName>
        <ecNumber evidence="2">2.7.11.1</ecNumber>
    </recommendedName>
</protein>
<evidence type="ECO:0000256" key="2">
    <source>
        <dbReference type="ARBA" id="ARBA00012513"/>
    </source>
</evidence>
<feature type="region of interest" description="Disordered" evidence="12">
    <location>
        <begin position="1"/>
        <end position="23"/>
    </location>
</feature>
<dbReference type="InterPro" id="IPR000719">
    <property type="entry name" value="Prot_kinase_dom"/>
</dbReference>
<keyword evidence="4" id="KW-0677">Repeat</keyword>
<dbReference type="PROSITE" id="PS00107">
    <property type="entry name" value="PROTEIN_KINASE_ATP"/>
    <property type="match status" value="1"/>
</dbReference>
<keyword evidence="7 11" id="KW-0067">ATP-binding</keyword>
<dbReference type="InterPro" id="IPR001245">
    <property type="entry name" value="Ser-Thr/Tyr_kinase_cat_dom"/>
</dbReference>
<organism evidence="14 15">
    <name type="scientific">Klebsormidium nitens</name>
    <name type="common">Green alga</name>
    <name type="synonym">Ulothrix nitens</name>
    <dbReference type="NCBI Taxonomy" id="105231"/>
    <lineage>
        <taxon>Eukaryota</taxon>
        <taxon>Viridiplantae</taxon>
        <taxon>Streptophyta</taxon>
        <taxon>Klebsormidiophyceae</taxon>
        <taxon>Klebsormidiales</taxon>
        <taxon>Klebsormidiaceae</taxon>
        <taxon>Klebsormidium</taxon>
    </lineage>
</organism>
<evidence type="ECO:0000313" key="15">
    <source>
        <dbReference type="Proteomes" id="UP000054558"/>
    </source>
</evidence>
<evidence type="ECO:0000256" key="1">
    <source>
        <dbReference type="ARBA" id="ARBA00005843"/>
    </source>
</evidence>
<keyword evidence="5 11" id="KW-0547">Nucleotide-binding</keyword>
<evidence type="ECO:0000256" key="12">
    <source>
        <dbReference type="SAM" id="MobiDB-lite"/>
    </source>
</evidence>
<dbReference type="PROSITE" id="PS50297">
    <property type="entry name" value="ANK_REP_REGION"/>
    <property type="match status" value="1"/>
</dbReference>
<evidence type="ECO:0000256" key="7">
    <source>
        <dbReference type="ARBA" id="ARBA00022840"/>
    </source>
</evidence>
<dbReference type="SMART" id="SM00220">
    <property type="entry name" value="S_TKc"/>
    <property type="match status" value="1"/>
</dbReference>
<comment type="catalytic activity">
    <reaction evidence="9">
        <text>L-seryl-[protein] + ATP = O-phospho-L-seryl-[protein] + ADP + H(+)</text>
        <dbReference type="Rhea" id="RHEA:17989"/>
        <dbReference type="Rhea" id="RHEA-COMP:9863"/>
        <dbReference type="Rhea" id="RHEA-COMP:11604"/>
        <dbReference type="ChEBI" id="CHEBI:15378"/>
        <dbReference type="ChEBI" id="CHEBI:29999"/>
        <dbReference type="ChEBI" id="CHEBI:30616"/>
        <dbReference type="ChEBI" id="CHEBI:83421"/>
        <dbReference type="ChEBI" id="CHEBI:456216"/>
        <dbReference type="EC" id="2.7.11.1"/>
    </reaction>
</comment>
<keyword evidence="15" id="KW-1185">Reference proteome</keyword>
<accession>A0A1Y1HSR5</accession>
<evidence type="ECO:0000256" key="9">
    <source>
        <dbReference type="ARBA" id="ARBA00048679"/>
    </source>
</evidence>
<dbReference type="InterPro" id="IPR036770">
    <property type="entry name" value="Ankyrin_rpt-contain_sf"/>
</dbReference>